<comment type="caution">
    <text evidence="1">The sequence shown here is derived from an EMBL/GenBank/DDBJ whole genome shotgun (WGS) entry which is preliminary data.</text>
</comment>
<evidence type="ECO:0000313" key="1">
    <source>
        <dbReference type="EMBL" id="PKQ68727.1"/>
    </source>
</evidence>
<organism evidence="1 2">
    <name type="scientific">Labilibaculum manganireducens</name>
    <dbReference type="NCBI Taxonomy" id="1940525"/>
    <lineage>
        <taxon>Bacteria</taxon>
        <taxon>Pseudomonadati</taxon>
        <taxon>Bacteroidota</taxon>
        <taxon>Bacteroidia</taxon>
        <taxon>Marinilabiliales</taxon>
        <taxon>Marinifilaceae</taxon>
        <taxon>Labilibaculum</taxon>
    </lineage>
</organism>
<sequence>MKPNRKQKLAVVWTSGDRDVALKMVFMYTYNAKKMGWWDEINLIVWGPSSKLLCEDAELQEYIERMLQEGISIFACKACADMYDVTPQLEKLNIDVKFMGEALSETLQKDYKVITF</sequence>
<dbReference type="Gene3D" id="3.40.1260.10">
    <property type="entry name" value="DsrEFH-like"/>
    <property type="match status" value="1"/>
</dbReference>
<name>A0A2N3IEI5_9BACT</name>
<dbReference type="RefSeq" id="WP_101308377.1">
    <property type="nucleotide sequence ID" value="NZ_MVDE01000003.1"/>
</dbReference>
<dbReference type="AlphaFoldDB" id="A0A2N3IEI5"/>
<dbReference type="InterPro" id="IPR003787">
    <property type="entry name" value="Sulphur_relay_DsrE/F-like"/>
</dbReference>
<dbReference type="SUPFAM" id="SSF75169">
    <property type="entry name" value="DsrEFH-like"/>
    <property type="match status" value="1"/>
</dbReference>
<dbReference type="InterPro" id="IPR027396">
    <property type="entry name" value="DsrEFH-like"/>
</dbReference>
<dbReference type="EMBL" id="MVDE01000003">
    <property type="protein sequence ID" value="PKQ68727.1"/>
    <property type="molecule type" value="Genomic_DNA"/>
</dbReference>
<evidence type="ECO:0000313" key="2">
    <source>
        <dbReference type="Proteomes" id="UP000233618"/>
    </source>
</evidence>
<accession>A0A2N3IEI5</accession>
<keyword evidence="2" id="KW-1185">Reference proteome</keyword>
<dbReference type="Pfam" id="PF02635">
    <property type="entry name" value="DsrE"/>
    <property type="match status" value="1"/>
</dbReference>
<dbReference type="Proteomes" id="UP000233618">
    <property type="component" value="Unassembled WGS sequence"/>
</dbReference>
<proteinExistence type="predicted"/>
<protein>
    <submittedName>
        <fullName evidence="1">DsrE family protein</fullName>
    </submittedName>
</protein>
<reference evidence="1 2" key="1">
    <citation type="journal article" date="2017" name="Front. Microbiol.">
        <title>Labilibaculum manganireducens gen. nov., sp. nov. and Labilibaculum filiforme sp. nov., Novel Bacteroidetes Isolated from Subsurface Sediments of the Baltic Sea.</title>
        <authorList>
            <person name="Vandieken V."/>
            <person name="Marshall I.P."/>
            <person name="Niemann H."/>
            <person name="Engelen B."/>
            <person name="Cypionka H."/>
        </authorList>
    </citation>
    <scope>NUCLEOTIDE SEQUENCE [LARGE SCALE GENOMIC DNA]</scope>
    <source>
        <strain evidence="1 2">59.10-2M</strain>
    </source>
</reference>
<gene>
    <name evidence="1" type="ORF">BZG01_03140</name>
</gene>